<reference evidence="4 5" key="1">
    <citation type="journal article" date="2019" name="Sci. Rep.">
        <title>Sulfobacillus thermotolerans: new insights into resistance and metabolic capacities of acidophilic chemolithotrophs.</title>
        <authorList>
            <person name="Panyushkina A.E."/>
            <person name="Babenko V.V."/>
            <person name="Nikitina A.S."/>
            <person name="Selezneva O.V."/>
            <person name="Tsaplina I.A."/>
            <person name="Letarova M.A."/>
            <person name="Kostryukova E.S."/>
            <person name="Letarov A.V."/>
        </authorList>
    </citation>
    <scope>NUCLEOTIDE SEQUENCE [LARGE SCALE GENOMIC DNA]</scope>
    <source>
        <strain evidence="4 5">Kr1</strain>
    </source>
</reference>
<feature type="active site" evidence="1">
    <location>
        <position position="241"/>
    </location>
</feature>
<evidence type="ECO:0000313" key="4">
    <source>
        <dbReference type="EMBL" id="AUW94518.1"/>
    </source>
</evidence>
<comment type="catalytic activity">
    <reaction evidence="1">
        <text>Hydrolysis of proteins in presence of ATP.</text>
        <dbReference type="EC" id="3.4.21.53"/>
    </reaction>
</comment>
<dbReference type="Pfam" id="PF05362">
    <property type="entry name" value="Lon_C"/>
    <property type="match status" value="1"/>
</dbReference>
<dbReference type="Gene3D" id="2.30.42.10">
    <property type="match status" value="1"/>
</dbReference>
<dbReference type="InterPro" id="IPR027065">
    <property type="entry name" value="Lon_Prtase"/>
</dbReference>
<dbReference type="SUPFAM" id="SSF50156">
    <property type="entry name" value="PDZ domain-like"/>
    <property type="match status" value="1"/>
</dbReference>
<feature type="transmembrane region" description="Helical" evidence="2">
    <location>
        <begin position="7"/>
        <end position="28"/>
    </location>
</feature>
<keyword evidence="1" id="KW-0378">Hydrolase</keyword>
<proteinExistence type="inferred from homology"/>
<keyword evidence="1" id="KW-0720">Serine protease</keyword>
<dbReference type="Proteomes" id="UP000325292">
    <property type="component" value="Chromosome"/>
</dbReference>
<keyword evidence="2" id="KW-0812">Transmembrane</keyword>
<dbReference type="RefSeq" id="WP_103376926.1">
    <property type="nucleotide sequence ID" value="NZ_CP133983.1"/>
</dbReference>
<protein>
    <recommendedName>
        <fullName evidence="1">endopeptidase La</fullName>
        <ecNumber evidence="1">3.4.21.53</ecNumber>
    </recommendedName>
</protein>
<feature type="domain" description="Lon proteolytic" evidence="3">
    <location>
        <begin position="233"/>
        <end position="337"/>
    </location>
</feature>
<organism evidence="4 5">
    <name type="scientific">Sulfobacillus thermotolerans</name>
    <dbReference type="NCBI Taxonomy" id="338644"/>
    <lineage>
        <taxon>Bacteria</taxon>
        <taxon>Bacillati</taxon>
        <taxon>Bacillota</taxon>
        <taxon>Clostridia</taxon>
        <taxon>Eubacteriales</taxon>
        <taxon>Clostridiales Family XVII. Incertae Sedis</taxon>
        <taxon>Sulfobacillus</taxon>
    </lineage>
</organism>
<sequence length="339" mass="36606">MKSKRKTLKWIVWVAAIFVAVAVVLWFIPTPYLVITPGVTGNLAQMVHVKNGHPEPEKGELLMVAVGLQQVNELEYLGARLDPNMEILKASYAMGGLNMNQYIQYNESLMTNSQLTAEVAGERLAGLHAYVKTVPGALVIGVLKKGNAQGKLQPGDLITKIGPYSITNPNQVHDIMLKHFTFGEIVPFTVVRKHQTVVVPIRTTHIPHDSAPAIGVMISSLQEPVIPRPVSINSEGIGGPSAGMMFSLEIYSQITGKDLAHGRIVAGTGEITPSGQVQPIGGVAQKVITVHRSGATVFLCPTANYPKALAMARRKGYHMTIYPVSNLTQALHDITKATT</sequence>
<comment type="similarity">
    <text evidence="1">Belongs to the peptidase S16 family.</text>
</comment>
<dbReference type="InterPro" id="IPR036034">
    <property type="entry name" value="PDZ_sf"/>
</dbReference>
<dbReference type="InterPro" id="IPR008269">
    <property type="entry name" value="Lon_proteolytic"/>
</dbReference>
<keyword evidence="2" id="KW-0472">Membrane</keyword>
<dbReference type="PROSITE" id="PS51786">
    <property type="entry name" value="LON_PROTEOLYTIC"/>
    <property type="match status" value="1"/>
</dbReference>
<dbReference type="InterPro" id="IPR020568">
    <property type="entry name" value="Ribosomal_Su5_D2-typ_SF"/>
</dbReference>
<keyword evidence="2" id="KW-1133">Transmembrane helix</keyword>
<name>A0ABM6RT69_9FIRM</name>
<accession>A0ABM6RT69</accession>
<gene>
    <name evidence="4" type="ORF">BXT84_11670</name>
</gene>
<evidence type="ECO:0000256" key="1">
    <source>
        <dbReference type="PROSITE-ProRule" id="PRU01122"/>
    </source>
</evidence>
<feature type="active site" evidence="1">
    <location>
        <position position="286"/>
    </location>
</feature>
<dbReference type="EMBL" id="CP019454">
    <property type="protein sequence ID" value="AUW94518.1"/>
    <property type="molecule type" value="Genomic_DNA"/>
</dbReference>
<dbReference type="PANTHER" id="PTHR10046">
    <property type="entry name" value="ATP DEPENDENT LON PROTEASE FAMILY MEMBER"/>
    <property type="match status" value="1"/>
</dbReference>
<dbReference type="Gene3D" id="3.30.230.10">
    <property type="match status" value="1"/>
</dbReference>
<keyword evidence="5" id="KW-1185">Reference proteome</keyword>
<dbReference type="InterPro" id="IPR014721">
    <property type="entry name" value="Ribsml_uS5_D2-typ_fold_subgr"/>
</dbReference>
<evidence type="ECO:0000256" key="2">
    <source>
        <dbReference type="SAM" id="Phobius"/>
    </source>
</evidence>
<evidence type="ECO:0000313" key="5">
    <source>
        <dbReference type="Proteomes" id="UP000325292"/>
    </source>
</evidence>
<dbReference type="EC" id="3.4.21.53" evidence="1"/>
<keyword evidence="1" id="KW-0645">Protease</keyword>
<evidence type="ECO:0000259" key="3">
    <source>
        <dbReference type="PROSITE" id="PS51786"/>
    </source>
</evidence>
<dbReference type="SUPFAM" id="SSF54211">
    <property type="entry name" value="Ribosomal protein S5 domain 2-like"/>
    <property type="match status" value="1"/>
</dbReference>